<feature type="transmembrane region" description="Helical" evidence="1">
    <location>
        <begin position="6"/>
        <end position="22"/>
    </location>
</feature>
<name>A0A562JFQ8_9FIRM</name>
<reference evidence="2 3" key="1">
    <citation type="submission" date="2019-07" db="EMBL/GenBank/DDBJ databases">
        <title>Genomic Encyclopedia of Type Strains, Phase I: the one thousand microbial genomes (KMG-I) project.</title>
        <authorList>
            <person name="Kyrpides N."/>
        </authorList>
    </citation>
    <scope>NUCLEOTIDE SEQUENCE [LARGE SCALE GENOMIC DNA]</scope>
    <source>
        <strain evidence="2 3">DSM 13558</strain>
    </source>
</reference>
<sequence length="219" mass="26059">MTNEFLFIIVFLLLIGVKEIVWTQIGRIKRKDSEIIVLNKKLSIWGLLYLLLLIVWIVLATKNVLKVYNLLKYDYVDSIFQMFNIQYMEKLIEGFYKNNDYVWYFQTYNYTSNFTSGLFWMAFSLSMSMTFLYRGSVGTIICEEGITDSGNFYKWEKFKGYYCCGPYKKTVREGTYYKFIFNRPTFFSKDNTLVLNVNSEYKEAVEKTVSINVQKTEEQ</sequence>
<organism evidence="2 3">
    <name type="scientific">Sedimentibacter saalensis</name>
    <dbReference type="NCBI Taxonomy" id="130788"/>
    <lineage>
        <taxon>Bacteria</taxon>
        <taxon>Bacillati</taxon>
        <taxon>Bacillota</taxon>
        <taxon>Tissierellia</taxon>
        <taxon>Sedimentibacter</taxon>
    </lineage>
</organism>
<evidence type="ECO:0000313" key="2">
    <source>
        <dbReference type="EMBL" id="TWH81774.1"/>
    </source>
</evidence>
<evidence type="ECO:0008006" key="4">
    <source>
        <dbReference type="Google" id="ProtNLM"/>
    </source>
</evidence>
<keyword evidence="3" id="KW-1185">Reference proteome</keyword>
<evidence type="ECO:0000256" key="1">
    <source>
        <dbReference type="SAM" id="Phobius"/>
    </source>
</evidence>
<dbReference type="AlphaFoldDB" id="A0A562JFQ8"/>
<gene>
    <name evidence="2" type="ORF">LY60_01531</name>
</gene>
<accession>A0A562JFQ8</accession>
<dbReference type="RefSeq" id="WP_145081993.1">
    <property type="nucleotide sequence ID" value="NZ_VLKH01000003.1"/>
</dbReference>
<keyword evidence="1" id="KW-0812">Transmembrane</keyword>
<evidence type="ECO:0000313" key="3">
    <source>
        <dbReference type="Proteomes" id="UP000315343"/>
    </source>
</evidence>
<dbReference type="OrthoDB" id="1910002at2"/>
<protein>
    <recommendedName>
        <fullName evidence="4">DUF5673 domain-containing protein</fullName>
    </recommendedName>
</protein>
<comment type="caution">
    <text evidence="2">The sequence shown here is derived from an EMBL/GenBank/DDBJ whole genome shotgun (WGS) entry which is preliminary data.</text>
</comment>
<proteinExistence type="predicted"/>
<dbReference type="EMBL" id="VLKH01000003">
    <property type="protein sequence ID" value="TWH81774.1"/>
    <property type="molecule type" value="Genomic_DNA"/>
</dbReference>
<keyword evidence="1" id="KW-0472">Membrane</keyword>
<keyword evidence="1" id="KW-1133">Transmembrane helix</keyword>
<feature type="transmembrane region" description="Helical" evidence="1">
    <location>
        <begin position="42"/>
        <end position="61"/>
    </location>
</feature>
<dbReference type="Proteomes" id="UP000315343">
    <property type="component" value="Unassembled WGS sequence"/>
</dbReference>